<dbReference type="Gene3D" id="3.40.50.150">
    <property type="entry name" value="Vaccinia Virus protein VP39"/>
    <property type="match status" value="1"/>
</dbReference>
<dbReference type="InterPro" id="IPR029063">
    <property type="entry name" value="SAM-dependent_MTases_sf"/>
</dbReference>
<dbReference type="PANTHER" id="PTHR40048">
    <property type="entry name" value="RHAMNOSYL O-METHYLTRANSFERASE"/>
    <property type="match status" value="1"/>
</dbReference>
<protein>
    <submittedName>
        <fullName evidence="3">Hydroxylase</fullName>
    </submittedName>
</protein>
<dbReference type="GO" id="GO:0008168">
    <property type="term" value="F:methyltransferase activity"/>
    <property type="evidence" value="ECO:0007669"/>
    <property type="project" value="UniProtKB-KW"/>
</dbReference>
<keyword evidence="2" id="KW-0808">Transferase</keyword>
<dbReference type="STRING" id="1817813.A2008_01745"/>
<gene>
    <name evidence="3" type="ORF">A2008_01745</name>
</gene>
<dbReference type="GO" id="GO:0008610">
    <property type="term" value="P:lipid biosynthetic process"/>
    <property type="evidence" value="ECO:0007669"/>
    <property type="project" value="InterPro"/>
</dbReference>
<dbReference type="Proteomes" id="UP000178735">
    <property type="component" value="Unassembled WGS sequence"/>
</dbReference>
<accession>A0A1F7WSY2</accession>
<evidence type="ECO:0000256" key="1">
    <source>
        <dbReference type="ARBA" id="ARBA00022603"/>
    </source>
</evidence>
<dbReference type="PANTHER" id="PTHR40048:SF1">
    <property type="entry name" value="RHAMNOSYL O-METHYLTRANSFERASE"/>
    <property type="match status" value="1"/>
</dbReference>
<dbReference type="AlphaFoldDB" id="A0A1F7WSY2"/>
<sequence>MKIVIDTELKKISCETSSRTDTFDLYSEEAFDIVSNQWLKIGWNQKYSYSYTWFGLPMIQLPEDVLRTQEAVYSIKPDVVVETGIAHGGSLIFYASLLKAMGRGRVVGVDIDIRLHNREKIEKHEFFPYITLIEGDSAGEDIIARVQSNIKKGDTVMVVLDSCHLKGHVLKELEAYHKFVTVGSYIVATDGIMQDLHDVPRGEASWIEDNPVSAVEEFLKGHPEFILEKPARGFNESLCSKDLTYWPKAWLKRIR</sequence>
<dbReference type="GO" id="GO:0071770">
    <property type="term" value="P:DIM/DIP cell wall layer assembly"/>
    <property type="evidence" value="ECO:0007669"/>
    <property type="project" value="TreeGrafter"/>
</dbReference>
<dbReference type="GO" id="GO:0005886">
    <property type="term" value="C:plasma membrane"/>
    <property type="evidence" value="ECO:0007669"/>
    <property type="project" value="TreeGrafter"/>
</dbReference>
<dbReference type="InterPro" id="IPR007072">
    <property type="entry name" value="RNMT_CmcI"/>
</dbReference>
<proteinExistence type="predicted"/>
<dbReference type="GO" id="GO:0032259">
    <property type="term" value="P:methylation"/>
    <property type="evidence" value="ECO:0007669"/>
    <property type="project" value="UniProtKB-KW"/>
</dbReference>
<keyword evidence="1" id="KW-0489">Methyltransferase</keyword>
<organism evidence="3 4">
    <name type="scientific">Candidatus Wallbacteria bacterium GWC2_49_35</name>
    <dbReference type="NCBI Taxonomy" id="1817813"/>
    <lineage>
        <taxon>Bacteria</taxon>
        <taxon>Candidatus Walliibacteriota</taxon>
    </lineage>
</organism>
<evidence type="ECO:0000313" key="4">
    <source>
        <dbReference type="Proteomes" id="UP000178735"/>
    </source>
</evidence>
<evidence type="ECO:0000313" key="3">
    <source>
        <dbReference type="EMBL" id="OGM05893.1"/>
    </source>
</evidence>
<comment type="caution">
    <text evidence="3">The sequence shown here is derived from an EMBL/GenBank/DDBJ whole genome shotgun (WGS) entry which is preliminary data.</text>
</comment>
<dbReference type="SUPFAM" id="SSF53335">
    <property type="entry name" value="S-adenosyl-L-methionine-dependent methyltransferases"/>
    <property type="match status" value="1"/>
</dbReference>
<dbReference type="Pfam" id="PF04989">
    <property type="entry name" value="RMNT_CmcI"/>
    <property type="match status" value="1"/>
</dbReference>
<evidence type="ECO:0000256" key="2">
    <source>
        <dbReference type="ARBA" id="ARBA00022679"/>
    </source>
</evidence>
<reference evidence="3 4" key="1">
    <citation type="journal article" date="2016" name="Nat. Commun.">
        <title>Thousands of microbial genomes shed light on interconnected biogeochemical processes in an aquifer system.</title>
        <authorList>
            <person name="Anantharaman K."/>
            <person name="Brown C.T."/>
            <person name="Hug L.A."/>
            <person name="Sharon I."/>
            <person name="Castelle C.J."/>
            <person name="Probst A.J."/>
            <person name="Thomas B.C."/>
            <person name="Singh A."/>
            <person name="Wilkins M.J."/>
            <person name="Karaoz U."/>
            <person name="Brodie E.L."/>
            <person name="Williams K.H."/>
            <person name="Hubbard S.S."/>
            <person name="Banfield J.F."/>
        </authorList>
    </citation>
    <scope>NUCLEOTIDE SEQUENCE [LARGE SCALE GENOMIC DNA]</scope>
</reference>
<dbReference type="EMBL" id="MGFH01000091">
    <property type="protein sequence ID" value="OGM05893.1"/>
    <property type="molecule type" value="Genomic_DNA"/>
</dbReference>
<name>A0A1F7WSY2_9BACT</name>